<evidence type="ECO:0000256" key="1">
    <source>
        <dbReference type="SAM" id="MobiDB-lite"/>
    </source>
</evidence>
<dbReference type="AlphaFoldDB" id="A0A084WAR7"/>
<feature type="chain" id="PRO_5010759983" evidence="2">
    <location>
        <begin position="22"/>
        <end position="75"/>
    </location>
</feature>
<proteinExistence type="predicted"/>
<accession>A0A084WAR7</accession>
<keyword evidence="2" id="KW-0732">Signal</keyword>
<reference evidence="3 5" key="1">
    <citation type="journal article" date="2014" name="BMC Genomics">
        <title>Genome sequence of Anopheles sinensis provides insight into genetics basis of mosquito competence for malaria parasites.</title>
        <authorList>
            <person name="Zhou D."/>
            <person name="Zhang D."/>
            <person name="Ding G."/>
            <person name="Shi L."/>
            <person name="Hou Q."/>
            <person name="Ye Y."/>
            <person name="Xu Y."/>
            <person name="Zhou H."/>
            <person name="Xiong C."/>
            <person name="Li S."/>
            <person name="Yu J."/>
            <person name="Hong S."/>
            <person name="Yu X."/>
            <person name="Zou P."/>
            <person name="Chen C."/>
            <person name="Chang X."/>
            <person name="Wang W."/>
            <person name="Lv Y."/>
            <person name="Sun Y."/>
            <person name="Ma L."/>
            <person name="Shen B."/>
            <person name="Zhu C."/>
        </authorList>
    </citation>
    <scope>NUCLEOTIDE SEQUENCE [LARGE SCALE GENOMIC DNA]</scope>
</reference>
<evidence type="ECO:0000313" key="5">
    <source>
        <dbReference type="Proteomes" id="UP000030765"/>
    </source>
</evidence>
<dbReference type="EnsemblMetazoa" id="ASIC015344-RA">
    <property type="protein sequence ID" value="ASIC015344-PA"/>
    <property type="gene ID" value="ASIC015344"/>
</dbReference>
<evidence type="ECO:0000313" key="4">
    <source>
        <dbReference type="EnsemblMetazoa" id="ASIC015344-PA"/>
    </source>
</evidence>
<organism evidence="3">
    <name type="scientific">Anopheles sinensis</name>
    <name type="common">Mosquito</name>
    <dbReference type="NCBI Taxonomy" id="74873"/>
    <lineage>
        <taxon>Eukaryota</taxon>
        <taxon>Metazoa</taxon>
        <taxon>Ecdysozoa</taxon>
        <taxon>Arthropoda</taxon>
        <taxon>Hexapoda</taxon>
        <taxon>Insecta</taxon>
        <taxon>Pterygota</taxon>
        <taxon>Neoptera</taxon>
        <taxon>Endopterygota</taxon>
        <taxon>Diptera</taxon>
        <taxon>Nematocera</taxon>
        <taxon>Culicoidea</taxon>
        <taxon>Culicidae</taxon>
        <taxon>Anophelinae</taxon>
        <taxon>Anopheles</taxon>
    </lineage>
</organism>
<feature type="compositionally biased region" description="Basic and acidic residues" evidence="1">
    <location>
        <begin position="66"/>
        <end position="75"/>
    </location>
</feature>
<evidence type="ECO:0000313" key="3">
    <source>
        <dbReference type="EMBL" id="KFB47311.1"/>
    </source>
</evidence>
<dbReference type="EMBL" id="ATLV01022257">
    <property type="status" value="NOT_ANNOTATED_CDS"/>
    <property type="molecule type" value="Genomic_DNA"/>
</dbReference>
<dbReference type="Proteomes" id="UP000030765">
    <property type="component" value="Unassembled WGS sequence"/>
</dbReference>
<gene>
    <name evidence="3" type="ORF">ZHAS_00015344</name>
</gene>
<protein>
    <submittedName>
        <fullName evidence="3 4">Alcohol dehydrogenase GroES domain protein</fullName>
    </submittedName>
</protein>
<feature type="region of interest" description="Disordered" evidence="1">
    <location>
        <begin position="50"/>
        <end position="75"/>
    </location>
</feature>
<keyword evidence="5" id="KW-1185">Reference proteome</keyword>
<name>A0A084WAR7_ANOSI</name>
<dbReference type="VEuPathDB" id="VectorBase:ASIC015344"/>
<feature type="signal peptide" evidence="2">
    <location>
        <begin position="1"/>
        <end position="21"/>
    </location>
</feature>
<sequence length="75" mass="7984">MLAIFWYFVKVFTLAPRRTTAVVTKFAHACATNGGVAVTRVPEEVVAAESGPDISGSDYYGGFLRGPKDSSDRAG</sequence>
<evidence type="ECO:0000256" key="2">
    <source>
        <dbReference type="SAM" id="SignalP"/>
    </source>
</evidence>
<reference evidence="4" key="2">
    <citation type="submission" date="2020-05" db="UniProtKB">
        <authorList>
            <consortium name="EnsemblMetazoa"/>
        </authorList>
    </citation>
    <scope>IDENTIFICATION</scope>
</reference>
<dbReference type="EMBL" id="KE525330">
    <property type="protein sequence ID" value="KFB47311.1"/>
    <property type="molecule type" value="Genomic_DNA"/>
</dbReference>
<dbReference type="STRING" id="74873.A0A084WAR7"/>